<dbReference type="InterPro" id="IPR050704">
    <property type="entry name" value="Peptidase_C85-like"/>
</dbReference>
<dbReference type="OrthoDB" id="415023at2759"/>
<dbReference type="AlphaFoldDB" id="A0A815Q8C5"/>
<organism evidence="3 4">
    <name type="scientific">Adineta steineri</name>
    <dbReference type="NCBI Taxonomy" id="433720"/>
    <lineage>
        <taxon>Eukaryota</taxon>
        <taxon>Metazoa</taxon>
        <taxon>Spiralia</taxon>
        <taxon>Gnathifera</taxon>
        <taxon>Rotifera</taxon>
        <taxon>Eurotatoria</taxon>
        <taxon>Bdelloidea</taxon>
        <taxon>Adinetida</taxon>
        <taxon>Adinetidae</taxon>
        <taxon>Adineta</taxon>
    </lineage>
</organism>
<dbReference type="InterPro" id="IPR038765">
    <property type="entry name" value="Papain-like_cys_pep_sf"/>
</dbReference>
<dbReference type="Gene3D" id="3.90.70.80">
    <property type="match status" value="1"/>
</dbReference>
<comment type="caution">
    <text evidence="3">The sequence shown here is derived from an EMBL/GenBank/DDBJ whole genome shotgun (WGS) entry which is preliminary data.</text>
</comment>
<evidence type="ECO:0000313" key="4">
    <source>
        <dbReference type="Proteomes" id="UP000663891"/>
    </source>
</evidence>
<name>A0A815Q8C5_9BILA</name>
<dbReference type="Pfam" id="PF02338">
    <property type="entry name" value="OTU"/>
    <property type="match status" value="1"/>
</dbReference>
<accession>A0A815Q8C5</accession>
<dbReference type="GO" id="GO:0004843">
    <property type="term" value="F:cysteine-type deubiquitinase activity"/>
    <property type="evidence" value="ECO:0007669"/>
    <property type="project" value="TreeGrafter"/>
</dbReference>
<evidence type="ECO:0000313" key="3">
    <source>
        <dbReference type="EMBL" id="CAF1459717.1"/>
    </source>
</evidence>
<protein>
    <recommendedName>
        <fullName evidence="2">OTU domain-containing protein</fullName>
    </recommendedName>
</protein>
<reference evidence="3" key="1">
    <citation type="submission" date="2021-02" db="EMBL/GenBank/DDBJ databases">
        <authorList>
            <person name="Nowell W R."/>
        </authorList>
    </citation>
    <scope>NUCLEOTIDE SEQUENCE</scope>
</reference>
<dbReference type="PANTHER" id="PTHR12419">
    <property type="entry name" value="OTU DOMAIN CONTAINING PROTEIN"/>
    <property type="match status" value="1"/>
</dbReference>
<feature type="domain" description="OTU" evidence="2">
    <location>
        <begin position="316"/>
        <end position="444"/>
    </location>
</feature>
<dbReference type="InterPro" id="IPR003323">
    <property type="entry name" value="OTU_dom"/>
</dbReference>
<dbReference type="SUPFAM" id="SSF54001">
    <property type="entry name" value="Cysteine proteinases"/>
    <property type="match status" value="1"/>
</dbReference>
<feature type="compositionally biased region" description="Low complexity" evidence="1">
    <location>
        <begin position="233"/>
        <end position="245"/>
    </location>
</feature>
<gene>
    <name evidence="3" type="ORF">VCS650_LOCUS39975</name>
</gene>
<proteinExistence type="predicted"/>
<feature type="region of interest" description="Disordered" evidence="1">
    <location>
        <begin position="213"/>
        <end position="247"/>
    </location>
</feature>
<dbReference type="PANTHER" id="PTHR12419:SF7">
    <property type="entry name" value="OTU DOMAIN-CONTAINING PROTEIN 3"/>
    <property type="match status" value="1"/>
</dbReference>
<dbReference type="GO" id="GO:0016579">
    <property type="term" value="P:protein deubiquitination"/>
    <property type="evidence" value="ECO:0007669"/>
    <property type="project" value="TreeGrafter"/>
</dbReference>
<dbReference type="EMBL" id="CAJNON010001402">
    <property type="protein sequence ID" value="CAF1459717.1"/>
    <property type="molecule type" value="Genomic_DNA"/>
</dbReference>
<sequence length="459" mass="52110">MIHHLIHTEEVPVFCEVHYILNIADKLFVIAETLDTILAEVKESTGIDIEENVNVLLPKFFDHIPDNNCFLSDVLPIRVIRVLCKLFSDTVANIFTYEIAQVSPEQSRPDQYTSSQLNVTISRNIDEENISEIDEDDFTQPSAAVEDDIYQSSTTTRQALAPLTNSSITIQNKSAALTHIQGSSLNLNSKELDEIHASRTSLLAQQCENEVDSCENPAKSSSTVTRKRRIKTPRSSSSISTPKSSARLEAKRAQEHCPIVHLIKTKLEDDSYIYLATEKKDDIKKSTEEEDEKYEEDVSLEVNYIPKFKTICSLNVTIREIESDSNCYFRALSDQISGSQEGYIILRILILDFISDNREVFESCIDHEYFSSWEDFIYKMRQGGTFADAIVVVASSMLLRRQIIIHQHEQRPVLFKSLFSISNSNQIHLVYDSKNLHYSSLLSGDDNKLSIDESECICA</sequence>
<dbReference type="Proteomes" id="UP000663891">
    <property type="component" value="Unassembled WGS sequence"/>
</dbReference>
<evidence type="ECO:0000256" key="1">
    <source>
        <dbReference type="SAM" id="MobiDB-lite"/>
    </source>
</evidence>
<evidence type="ECO:0000259" key="2">
    <source>
        <dbReference type="PROSITE" id="PS50802"/>
    </source>
</evidence>
<dbReference type="PROSITE" id="PS50802">
    <property type="entry name" value="OTU"/>
    <property type="match status" value="1"/>
</dbReference>